<reference evidence="3 4" key="1">
    <citation type="submission" date="2014-06" db="EMBL/GenBank/DDBJ databases">
        <title>Whole Genome Sequences of Three Symbiotic Endozoicomonas Bacteria.</title>
        <authorList>
            <person name="Neave M.J."/>
            <person name="Apprill A."/>
            <person name="Voolstra C.R."/>
        </authorList>
    </citation>
    <scope>NUCLEOTIDE SEQUENCE [LARGE SCALE GENOMIC DNA]</scope>
    <source>
        <strain evidence="3 4">LMG 24815</strain>
    </source>
</reference>
<organism evidence="3 4">
    <name type="scientific">Endozoicomonas montiporae</name>
    <dbReference type="NCBI Taxonomy" id="1027273"/>
    <lineage>
        <taxon>Bacteria</taxon>
        <taxon>Pseudomonadati</taxon>
        <taxon>Pseudomonadota</taxon>
        <taxon>Gammaproteobacteria</taxon>
        <taxon>Oceanospirillales</taxon>
        <taxon>Endozoicomonadaceae</taxon>
        <taxon>Endozoicomonas</taxon>
    </lineage>
</organism>
<sequence length="169" mass="18181">MKLFKALSAGLAICLMSGPAIARPTPAPACSIPDGVYELNGSLPSASNYTVLIFIQNASTRMLFKDKIGNNDYIVAPKGRVHGKKGMRRGHGKGKKGHHRKHRHGRPVLCQGHQIKVNFGPQSRKAMVSPAQLSGSIELTHTNSQLSGSVTLNGNLNGVNAIQLNRQNR</sequence>
<feature type="region of interest" description="Disordered" evidence="1">
    <location>
        <begin position="81"/>
        <end position="104"/>
    </location>
</feature>
<feature type="signal peptide" evidence="2">
    <location>
        <begin position="1"/>
        <end position="22"/>
    </location>
</feature>
<dbReference type="RefSeq" id="WP_034877679.1">
    <property type="nucleotide sequence ID" value="NZ_JOKG01000004.1"/>
</dbReference>
<dbReference type="Proteomes" id="UP000028006">
    <property type="component" value="Unassembled WGS sequence"/>
</dbReference>
<evidence type="ECO:0000313" key="4">
    <source>
        <dbReference type="Proteomes" id="UP000028006"/>
    </source>
</evidence>
<gene>
    <name evidence="3" type="ORF">GZ77_17265</name>
</gene>
<accession>A0A081N1I8</accession>
<protein>
    <recommendedName>
        <fullName evidence="5">DUF5666 domain-containing protein</fullName>
    </recommendedName>
</protein>
<dbReference type="EMBL" id="JOKG01000004">
    <property type="protein sequence ID" value="KEQ12311.1"/>
    <property type="molecule type" value="Genomic_DNA"/>
</dbReference>
<evidence type="ECO:0000256" key="1">
    <source>
        <dbReference type="SAM" id="MobiDB-lite"/>
    </source>
</evidence>
<evidence type="ECO:0000256" key="2">
    <source>
        <dbReference type="SAM" id="SignalP"/>
    </source>
</evidence>
<keyword evidence="2" id="KW-0732">Signal</keyword>
<feature type="chain" id="PRO_5001760437" description="DUF5666 domain-containing protein" evidence="2">
    <location>
        <begin position="23"/>
        <end position="169"/>
    </location>
</feature>
<evidence type="ECO:0008006" key="5">
    <source>
        <dbReference type="Google" id="ProtNLM"/>
    </source>
</evidence>
<evidence type="ECO:0000313" key="3">
    <source>
        <dbReference type="EMBL" id="KEQ12311.1"/>
    </source>
</evidence>
<dbReference type="AlphaFoldDB" id="A0A081N1I8"/>
<keyword evidence="4" id="KW-1185">Reference proteome</keyword>
<name>A0A081N1I8_9GAMM</name>
<proteinExistence type="predicted"/>
<comment type="caution">
    <text evidence="3">The sequence shown here is derived from an EMBL/GenBank/DDBJ whole genome shotgun (WGS) entry which is preliminary data.</text>
</comment>